<evidence type="ECO:0000259" key="2">
    <source>
        <dbReference type="Pfam" id="PF12146"/>
    </source>
</evidence>
<dbReference type="eggNOG" id="KOG1455">
    <property type="taxonomic scope" value="Eukaryota"/>
</dbReference>
<name>A0A061H6N7_9BASI</name>
<evidence type="ECO:0000313" key="4">
    <source>
        <dbReference type="Proteomes" id="UP000053664"/>
    </source>
</evidence>
<dbReference type="SUPFAM" id="SSF53474">
    <property type="entry name" value="alpha/beta-Hydrolases"/>
    <property type="match status" value="1"/>
</dbReference>
<dbReference type="HOGENOM" id="CLU_026209_5_2_1"/>
<feature type="region of interest" description="Disordered" evidence="1">
    <location>
        <begin position="1"/>
        <end position="21"/>
    </location>
</feature>
<feature type="domain" description="Serine aminopeptidase S33" evidence="2">
    <location>
        <begin position="62"/>
        <end position="328"/>
    </location>
</feature>
<evidence type="ECO:0000256" key="1">
    <source>
        <dbReference type="SAM" id="MobiDB-lite"/>
    </source>
</evidence>
<sequence>MAKPTTSPDPPRIEIPNAGSTEQYWIDSTHADKMRFWAKRWYPTAASSSSGDDEAAGQDEVQPKSCTVFCHGFVEYSERYREIFKVWPSKGHEIVAFDQRGWGETAAATANPAKAYGYATWPLQFEDLENVVRQTRQRLDERWGKDAVPIFNMGQSMGGGIVLAFQTRSDAWKMANRTSSPSAEARDLVRGTIAVAPWLRLTEPPHPLLAWVGNNIMSKIPGMPWYVDLKGANICRDPVVAANFENDRFCQKKVYIKTIAGPLFGGPAIITRDYEHWPKDKPLLALHGTGDLVTDHLGTKQLVDNIASTDDKEFKQLDGFYHDILMEPGQDKIDAAQYIVDWIEKRC</sequence>
<organism evidence="3 4">
    <name type="scientific">Pseudozyma flocculosa PF-1</name>
    <dbReference type="NCBI Taxonomy" id="1277687"/>
    <lineage>
        <taxon>Eukaryota</taxon>
        <taxon>Fungi</taxon>
        <taxon>Dikarya</taxon>
        <taxon>Basidiomycota</taxon>
        <taxon>Ustilaginomycotina</taxon>
        <taxon>Ustilaginomycetes</taxon>
        <taxon>Ustilaginales</taxon>
        <taxon>Ustilaginaceae</taxon>
        <taxon>Pseudozyma</taxon>
    </lineage>
</organism>
<dbReference type="InterPro" id="IPR022742">
    <property type="entry name" value="Hydrolase_4"/>
</dbReference>
<dbReference type="Proteomes" id="UP000053664">
    <property type="component" value="Unassembled WGS sequence"/>
</dbReference>
<dbReference type="AlphaFoldDB" id="A0A061H6N7"/>
<dbReference type="OrthoDB" id="2014201at2759"/>
<dbReference type="RefSeq" id="XP_007879835.1">
    <property type="nucleotide sequence ID" value="XM_007881644.1"/>
</dbReference>
<dbReference type="Gene3D" id="3.40.50.1820">
    <property type="entry name" value="alpha/beta hydrolase"/>
    <property type="match status" value="1"/>
</dbReference>
<dbReference type="GeneID" id="19318227"/>
<reference evidence="3 4" key="1">
    <citation type="journal article" date="2013" name="Plant Cell">
        <title>The transition from a phytopathogenic smut ancestor to an anamorphic biocontrol agent deciphered by comparative whole-genome analysis.</title>
        <authorList>
            <person name="Lefebvre F."/>
            <person name="Joly D.L."/>
            <person name="Labbe C."/>
            <person name="Teichmann B."/>
            <person name="Linning R."/>
            <person name="Belzile F."/>
            <person name="Bakkeren G."/>
            <person name="Belanger R.R."/>
        </authorList>
    </citation>
    <scope>NUCLEOTIDE SEQUENCE [LARGE SCALE GENOMIC DNA]</scope>
    <source>
        <strain evidence="3 4">PF-1</strain>
    </source>
</reference>
<dbReference type="EMBL" id="KE361635">
    <property type="protein sequence ID" value="EPQ28293.1"/>
    <property type="molecule type" value="Genomic_DNA"/>
</dbReference>
<proteinExistence type="predicted"/>
<evidence type="ECO:0000313" key="3">
    <source>
        <dbReference type="EMBL" id="EPQ28293.1"/>
    </source>
</evidence>
<dbReference type="InterPro" id="IPR029058">
    <property type="entry name" value="AB_hydrolase_fold"/>
</dbReference>
<dbReference type="KEGG" id="pfp:PFL1_04120"/>
<dbReference type="Pfam" id="PF12146">
    <property type="entry name" value="Hydrolase_4"/>
    <property type="match status" value="1"/>
</dbReference>
<dbReference type="PANTHER" id="PTHR11614">
    <property type="entry name" value="PHOSPHOLIPASE-RELATED"/>
    <property type="match status" value="1"/>
</dbReference>
<dbReference type="InterPro" id="IPR051044">
    <property type="entry name" value="MAG_DAG_Lipase"/>
</dbReference>
<protein>
    <recommendedName>
        <fullName evidence="2">Serine aminopeptidase S33 domain-containing protein</fullName>
    </recommendedName>
</protein>
<gene>
    <name evidence="3" type="ORF">PFL1_04120</name>
</gene>
<accession>A0A061H6N7</accession>